<dbReference type="SUPFAM" id="SSF56731">
    <property type="entry name" value="DNA primase core"/>
    <property type="match status" value="1"/>
</dbReference>
<keyword evidence="10 12" id="KW-0238">DNA-binding</keyword>
<comment type="subunit">
    <text evidence="12">Monomer. Interacts with DnaB.</text>
</comment>
<evidence type="ECO:0000256" key="7">
    <source>
        <dbReference type="ARBA" id="ARBA00022771"/>
    </source>
</evidence>
<dbReference type="HAMAP" id="MF_00974">
    <property type="entry name" value="DNA_primase_DnaG"/>
    <property type="match status" value="1"/>
</dbReference>
<comment type="function">
    <text evidence="12 13">RNA polymerase that catalyzes the synthesis of short RNA molecules used as primers for DNA polymerase during DNA replication.</text>
</comment>
<dbReference type="Pfam" id="PF08275">
    <property type="entry name" value="DNAG_N"/>
    <property type="match status" value="1"/>
</dbReference>
<name>A0A7T3RFM3_9SPIR</name>
<dbReference type="InterPro" id="IPR016136">
    <property type="entry name" value="DNA_helicase_N/primase_C"/>
</dbReference>
<evidence type="ECO:0000256" key="1">
    <source>
        <dbReference type="ARBA" id="ARBA00022478"/>
    </source>
</evidence>
<evidence type="ECO:0000256" key="14">
    <source>
        <dbReference type="PIRSR" id="PIRSR002811-1"/>
    </source>
</evidence>
<comment type="cofactor">
    <cofactor evidence="12 13 14">
        <name>Zn(2+)</name>
        <dbReference type="ChEBI" id="CHEBI:29105"/>
    </cofactor>
    <text evidence="12 13 14">Binds 1 zinc ion per monomer.</text>
</comment>
<dbReference type="GO" id="GO:0005737">
    <property type="term" value="C:cytoplasm"/>
    <property type="evidence" value="ECO:0007669"/>
    <property type="project" value="TreeGrafter"/>
</dbReference>
<keyword evidence="9" id="KW-0460">Magnesium</keyword>
<dbReference type="Gene3D" id="3.40.1360.10">
    <property type="match status" value="1"/>
</dbReference>
<dbReference type="Pfam" id="PF01807">
    <property type="entry name" value="Zn_ribbon_DnaG"/>
    <property type="match status" value="1"/>
</dbReference>
<dbReference type="PIRSF" id="PIRSF002811">
    <property type="entry name" value="DnaG"/>
    <property type="match status" value="1"/>
</dbReference>
<protein>
    <recommendedName>
        <fullName evidence="12 13">DNA primase</fullName>
        <ecNumber evidence="12">2.7.7.101</ecNumber>
    </recommendedName>
</protein>
<dbReference type="SUPFAM" id="SSF57783">
    <property type="entry name" value="Zinc beta-ribbon"/>
    <property type="match status" value="1"/>
</dbReference>
<proteinExistence type="inferred from homology"/>
<dbReference type="KEGG" id="tper:IWA51_06195"/>
<feature type="domain" description="Toprim" evidence="15">
    <location>
        <begin position="264"/>
        <end position="345"/>
    </location>
</feature>
<evidence type="ECO:0000256" key="2">
    <source>
        <dbReference type="ARBA" id="ARBA00022515"/>
    </source>
</evidence>
<evidence type="ECO:0000313" key="16">
    <source>
        <dbReference type="EMBL" id="QQA02164.1"/>
    </source>
</evidence>
<keyword evidence="3 12" id="KW-0808">Transferase</keyword>
<keyword evidence="5 12" id="KW-0235">DNA replication</keyword>
<keyword evidence="2 12" id="KW-0639">Primosome</keyword>
<reference evidence="16 17" key="1">
    <citation type="submission" date="2020-11" db="EMBL/GenBank/DDBJ databases">
        <title>Treponema Peruensis nv. sp., first commensal Treponema isolated from human feces.</title>
        <authorList>
            <person name="Belkhou C."/>
            <person name="Raes J."/>
        </authorList>
    </citation>
    <scope>NUCLEOTIDE SEQUENCE [LARGE SCALE GENOMIC DNA]</scope>
    <source>
        <strain evidence="16 17">RCC2812</strain>
    </source>
</reference>
<evidence type="ECO:0000256" key="12">
    <source>
        <dbReference type="HAMAP-Rule" id="MF_00974"/>
    </source>
</evidence>
<evidence type="ECO:0000256" key="8">
    <source>
        <dbReference type="ARBA" id="ARBA00022833"/>
    </source>
</evidence>
<keyword evidence="6 12" id="KW-0479">Metal-binding</keyword>
<dbReference type="InterPro" id="IPR050219">
    <property type="entry name" value="DnaG_primase"/>
</dbReference>
<dbReference type="Gene3D" id="3.90.980.10">
    <property type="entry name" value="DNA primase, catalytic core, N-terminal domain"/>
    <property type="match status" value="1"/>
</dbReference>
<comment type="similarity">
    <text evidence="12 13">Belongs to the DnaG primase family.</text>
</comment>
<dbReference type="GO" id="GO:0006269">
    <property type="term" value="P:DNA replication, synthesis of primer"/>
    <property type="evidence" value="ECO:0007669"/>
    <property type="project" value="UniProtKB-UniRule"/>
</dbReference>
<dbReference type="InterPro" id="IPR036977">
    <property type="entry name" value="DNA_primase_Znf_CHC2"/>
</dbReference>
<keyword evidence="8 12" id="KW-0862">Zinc</keyword>
<evidence type="ECO:0000259" key="15">
    <source>
        <dbReference type="PROSITE" id="PS50880"/>
    </source>
</evidence>
<dbReference type="GO" id="GO:0008270">
    <property type="term" value="F:zinc ion binding"/>
    <property type="evidence" value="ECO:0007669"/>
    <property type="project" value="UniProtKB-UniRule"/>
</dbReference>
<keyword evidence="7 12" id="KW-0863">Zinc-finger</keyword>
<dbReference type="EC" id="2.7.7.101" evidence="12"/>
<dbReference type="GO" id="GO:0003677">
    <property type="term" value="F:DNA binding"/>
    <property type="evidence" value="ECO:0007669"/>
    <property type="project" value="UniProtKB-KW"/>
</dbReference>
<evidence type="ECO:0000256" key="9">
    <source>
        <dbReference type="ARBA" id="ARBA00022842"/>
    </source>
</evidence>
<keyword evidence="1 12" id="KW-0240">DNA-directed RNA polymerase</keyword>
<dbReference type="InterPro" id="IPR002694">
    <property type="entry name" value="Znf_CHC2"/>
</dbReference>
<feature type="zinc finger region" description="CHC2-type" evidence="12 14">
    <location>
        <begin position="40"/>
        <end position="64"/>
    </location>
</feature>
<dbReference type="RefSeq" id="WP_198443623.1">
    <property type="nucleotide sequence ID" value="NZ_CBCSHE010000003.1"/>
</dbReference>
<evidence type="ECO:0000256" key="10">
    <source>
        <dbReference type="ARBA" id="ARBA00023125"/>
    </source>
</evidence>
<dbReference type="InterPro" id="IPR006171">
    <property type="entry name" value="TOPRIM_dom"/>
</dbReference>
<dbReference type="InterPro" id="IPR034151">
    <property type="entry name" value="TOPRIM_DnaG_bac"/>
</dbReference>
<evidence type="ECO:0000313" key="17">
    <source>
        <dbReference type="Proteomes" id="UP000595224"/>
    </source>
</evidence>
<dbReference type="PANTHER" id="PTHR30313">
    <property type="entry name" value="DNA PRIMASE"/>
    <property type="match status" value="1"/>
</dbReference>
<dbReference type="SMART" id="SM00400">
    <property type="entry name" value="ZnF_CHCC"/>
    <property type="match status" value="1"/>
</dbReference>
<dbReference type="GO" id="GO:0003899">
    <property type="term" value="F:DNA-directed RNA polymerase activity"/>
    <property type="evidence" value="ECO:0007669"/>
    <property type="project" value="UniProtKB-UniRule"/>
</dbReference>
<dbReference type="GO" id="GO:1990077">
    <property type="term" value="C:primosome complex"/>
    <property type="evidence" value="ECO:0007669"/>
    <property type="project" value="UniProtKB-KW"/>
</dbReference>
<dbReference type="Gene3D" id="3.90.580.10">
    <property type="entry name" value="Zinc finger, CHC2-type domain"/>
    <property type="match status" value="1"/>
</dbReference>
<dbReference type="InterPro" id="IPR013264">
    <property type="entry name" value="DNAG_N"/>
</dbReference>
<dbReference type="GO" id="GO:0000428">
    <property type="term" value="C:DNA-directed RNA polymerase complex"/>
    <property type="evidence" value="ECO:0007669"/>
    <property type="project" value="UniProtKB-KW"/>
</dbReference>
<dbReference type="SMART" id="SM00493">
    <property type="entry name" value="TOPRIM"/>
    <property type="match status" value="1"/>
</dbReference>
<evidence type="ECO:0000256" key="5">
    <source>
        <dbReference type="ARBA" id="ARBA00022705"/>
    </source>
</evidence>
<evidence type="ECO:0000256" key="6">
    <source>
        <dbReference type="ARBA" id="ARBA00022723"/>
    </source>
</evidence>
<evidence type="ECO:0000256" key="11">
    <source>
        <dbReference type="ARBA" id="ARBA00023163"/>
    </source>
</evidence>
<dbReference type="Proteomes" id="UP000595224">
    <property type="component" value="Chromosome"/>
</dbReference>
<keyword evidence="11 12" id="KW-0804">Transcription</keyword>
<organism evidence="16 17">
    <name type="scientific">Treponema peruense</name>
    <dbReference type="NCBI Taxonomy" id="2787628"/>
    <lineage>
        <taxon>Bacteria</taxon>
        <taxon>Pseudomonadati</taxon>
        <taxon>Spirochaetota</taxon>
        <taxon>Spirochaetia</taxon>
        <taxon>Spirochaetales</taxon>
        <taxon>Treponemataceae</taxon>
        <taxon>Treponema</taxon>
    </lineage>
</organism>
<dbReference type="InterPro" id="IPR006295">
    <property type="entry name" value="DNA_primase_DnaG"/>
</dbReference>
<dbReference type="InterPro" id="IPR037068">
    <property type="entry name" value="DNA_primase_core_N_sf"/>
</dbReference>
<comment type="domain">
    <text evidence="12">Contains an N-terminal zinc-binding domain, a central core domain that contains the primase activity, and a C-terminal DnaB-binding domain.</text>
</comment>
<accession>A0A7T3RFM3</accession>
<dbReference type="Pfam" id="PF13155">
    <property type="entry name" value="Toprim_2"/>
    <property type="match status" value="1"/>
</dbReference>
<dbReference type="FunFam" id="3.90.580.10:FF:000001">
    <property type="entry name" value="DNA primase"/>
    <property type="match status" value="1"/>
</dbReference>
<keyword evidence="4 12" id="KW-0548">Nucleotidyltransferase</keyword>
<dbReference type="NCBIfam" id="TIGR01391">
    <property type="entry name" value="dnaG"/>
    <property type="match status" value="1"/>
</dbReference>
<gene>
    <name evidence="12" type="primary">dnaG</name>
    <name evidence="16" type="ORF">IWA51_06195</name>
</gene>
<dbReference type="InterPro" id="IPR030846">
    <property type="entry name" value="DnaG_bac"/>
</dbReference>
<evidence type="ECO:0000256" key="3">
    <source>
        <dbReference type="ARBA" id="ARBA00022679"/>
    </source>
</evidence>
<dbReference type="PROSITE" id="PS50880">
    <property type="entry name" value="TOPRIM"/>
    <property type="match status" value="1"/>
</dbReference>
<dbReference type="CDD" id="cd03364">
    <property type="entry name" value="TOPRIM_DnaG_primases"/>
    <property type="match status" value="1"/>
</dbReference>
<dbReference type="AlphaFoldDB" id="A0A7T3RFM3"/>
<evidence type="ECO:0000256" key="4">
    <source>
        <dbReference type="ARBA" id="ARBA00022695"/>
    </source>
</evidence>
<sequence length="602" mass="68216">MASFITQESIDEVSDKTDIVRVVGEYVPLVQKGGDWWGCCPFHNEKTPSFSVSSSKKFYYCFGCHASGTVFNFIMNMEKLSYPESVEFLAKRAGVRLSYTDGGSETQRTDPNAKLKDEYKNLYTRVAGSFHYMLTQTEGGKFALDYICKRGITAETIEKFKLGYSPADRKWLRKFLESKNYTKDFLDNSGLFSKKYPEFAFFSDRLMFPIFDRKGDVVAMGGRFLRGDASKSPKYLNSGDLIQYHKGETLYAFNFARQAVREKKAVIFCEGYMDCIAYHQCGIEWAVAPLGTALTEEQVRMVKPFVETVYLSFDADGAGQNATKRAILMCRRMDITVKVIRLHGGKDPAEIMLNFGADYLTNDVNNAIIDNDYLLSKLQEMFPKDTPEGKTKASLAFFAYIDALQSDVQKQACLDQLCQVYGIEKEAVRKDYGNREQLSRRYKKMTEQQTEPSEKQPVKVDAELKAVITAVADNVSLFQNMRNEISADDLDNPDAKELFKIMEECLDGGNFSVSAILNRIGSDELKALVIEATNIYSNCAELSVSDSIKLLKFHAMEKRRARVLERISELSKSALSEDVAQLNEAIQLKMQLDNDIKNIKDR</sequence>
<keyword evidence="17" id="KW-1185">Reference proteome</keyword>
<dbReference type="PANTHER" id="PTHR30313:SF2">
    <property type="entry name" value="DNA PRIMASE"/>
    <property type="match status" value="1"/>
</dbReference>
<dbReference type="Gene3D" id="1.10.860.10">
    <property type="entry name" value="DNAb Helicase, Chain A"/>
    <property type="match status" value="1"/>
</dbReference>
<evidence type="ECO:0000256" key="13">
    <source>
        <dbReference type="PIRNR" id="PIRNR002811"/>
    </source>
</evidence>
<comment type="catalytic activity">
    <reaction evidence="12">
        <text>ssDNA + n NTP = ssDNA/pppN(pN)n-1 hybrid + (n-1) diphosphate.</text>
        <dbReference type="EC" id="2.7.7.101"/>
    </reaction>
</comment>
<dbReference type="EMBL" id="CP064936">
    <property type="protein sequence ID" value="QQA02164.1"/>
    <property type="molecule type" value="Genomic_DNA"/>
</dbReference>